<accession>G4TQZ8</accession>
<reference evidence="2 3" key="1">
    <citation type="journal article" date="2011" name="PLoS Pathog.">
        <title>Endophytic Life Strategies Decoded by Genome and Transcriptome Analyses of the Mutualistic Root Symbiont Piriformospora indica.</title>
        <authorList>
            <person name="Zuccaro A."/>
            <person name="Lahrmann U."/>
            <person name="Guldener U."/>
            <person name="Langen G."/>
            <person name="Pfiffi S."/>
            <person name="Biedenkopf D."/>
            <person name="Wong P."/>
            <person name="Samans B."/>
            <person name="Grimm C."/>
            <person name="Basiewicz M."/>
            <person name="Murat C."/>
            <person name="Martin F."/>
            <person name="Kogel K.H."/>
        </authorList>
    </citation>
    <scope>NUCLEOTIDE SEQUENCE [LARGE SCALE GENOMIC DNA]</scope>
    <source>
        <strain evidence="2 3">DSM 11827</strain>
    </source>
</reference>
<feature type="compositionally biased region" description="Polar residues" evidence="1">
    <location>
        <begin position="164"/>
        <end position="200"/>
    </location>
</feature>
<evidence type="ECO:0000313" key="3">
    <source>
        <dbReference type="Proteomes" id="UP000007148"/>
    </source>
</evidence>
<gene>
    <name evidence="2" type="ORF">PIIN_07696</name>
</gene>
<organism evidence="2 3">
    <name type="scientific">Serendipita indica (strain DSM 11827)</name>
    <name type="common">Root endophyte fungus</name>
    <name type="synonym">Piriformospora indica</name>
    <dbReference type="NCBI Taxonomy" id="1109443"/>
    <lineage>
        <taxon>Eukaryota</taxon>
        <taxon>Fungi</taxon>
        <taxon>Dikarya</taxon>
        <taxon>Basidiomycota</taxon>
        <taxon>Agaricomycotina</taxon>
        <taxon>Agaricomycetes</taxon>
        <taxon>Sebacinales</taxon>
        <taxon>Serendipitaceae</taxon>
        <taxon>Serendipita</taxon>
    </lineage>
</organism>
<evidence type="ECO:0008006" key="4">
    <source>
        <dbReference type="Google" id="ProtNLM"/>
    </source>
</evidence>
<keyword evidence="3" id="KW-1185">Reference proteome</keyword>
<evidence type="ECO:0000313" key="2">
    <source>
        <dbReference type="EMBL" id="CCA73741.1"/>
    </source>
</evidence>
<dbReference type="OrthoDB" id="2596754at2759"/>
<comment type="caution">
    <text evidence="2">The sequence shown here is derived from an EMBL/GenBank/DDBJ whole genome shotgun (WGS) entry which is preliminary data.</text>
</comment>
<evidence type="ECO:0000256" key="1">
    <source>
        <dbReference type="SAM" id="MobiDB-lite"/>
    </source>
</evidence>
<dbReference type="EMBL" id="CAFZ01000249">
    <property type="protein sequence ID" value="CCA73741.1"/>
    <property type="molecule type" value="Genomic_DNA"/>
</dbReference>
<proteinExistence type="predicted"/>
<feature type="region of interest" description="Disordered" evidence="1">
    <location>
        <begin position="159"/>
        <end position="219"/>
    </location>
</feature>
<name>G4TQZ8_SERID</name>
<protein>
    <recommendedName>
        <fullName evidence="4">DUF5745 domain-containing protein</fullName>
    </recommendedName>
</protein>
<dbReference type="Proteomes" id="UP000007148">
    <property type="component" value="Unassembled WGS sequence"/>
</dbReference>
<dbReference type="InParanoid" id="G4TQZ8"/>
<dbReference type="eggNOG" id="ENOG502SS84">
    <property type="taxonomic scope" value="Eukaryota"/>
</dbReference>
<dbReference type="AlphaFoldDB" id="G4TQZ8"/>
<sequence length="332" mass="36931">MDSFVYSEHDTQAEQLVESLNLLLDNVEIPLQIDTLYDLTPSLLLMILENCLKSRLPLPDKLRRLQTPESKVEVIKMFLGVLGNDVLQVDLSSMDPRRVSEGEWEELVYVGELLITASKNLGLLGEDQIVDADSQVSYSLDDVDNSTYSNLSALKIDTRDNSRSTRSQASLTSPTKHTLANRSTLTPRSPNQTMKPTSSRLPERQSTPPPTPLVVSPRAAKRNQLSNYDYSAQSVCTCAHQEDLTSSTMHCHCDLHSGIDGASASSFDDTCDQTNETITDIWGNSGNLRQERDFGSRIANKKLSWNTGTSQSRPPRISDEFLRLRSGSSLEH</sequence>
<dbReference type="HOGENOM" id="CLU_837066_0_0_1"/>